<sequence>MTFYLPCLDDLHGQFPPVTQALDEPNGLLAFGGNLQPKTVLKAYQHGIFPWYSDDDPILWWSPNQRAVIQPSAFKPSKSLRKYMRKSNLTVTLNQATPSIIKLCASTRSIDETWITQEMQEAYIELADLGHCHSIEVWDGKTIVGGLYGLSIGQVFCGESMFSLTSNASKIAFWHLCHYFNKVGGKLIDCQMMNNHLLSLGVTQISRERFISQLKHNEHQKIKLHSQILSLED</sequence>
<dbReference type="NCBIfam" id="TIGR00667">
    <property type="entry name" value="aat"/>
    <property type="match status" value="1"/>
</dbReference>
<dbReference type="GO" id="GO:0030163">
    <property type="term" value="P:protein catabolic process"/>
    <property type="evidence" value="ECO:0007669"/>
    <property type="project" value="UniProtKB-UniRule"/>
</dbReference>
<dbReference type="GO" id="GO:0005737">
    <property type="term" value="C:cytoplasm"/>
    <property type="evidence" value="ECO:0007669"/>
    <property type="project" value="UniProtKB-SubCell"/>
</dbReference>
<evidence type="ECO:0000256" key="4">
    <source>
        <dbReference type="ARBA" id="ARBA00023315"/>
    </source>
</evidence>
<evidence type="ECO:0000313" key="16">
    <source>
        <dbReference type="EMBL" id="RCS73397.1"/>
    </source>
</evidence>
<evidence type="ECO:0000313" key="17">
    <source>
        <dbReference type="Proteomes" id="UP000252479"/>
    </source>
</evidence>
<dbReference type="EC" id="2.3.2.6" evidence="10 15"/>
<accession>A0A368LNH0</accession>
<dbReference type="FunFam" id="3.30.70.3550:FF:000001">
    <property type="entry name" value="Leucyl/phenylalanyl-tRNA--protein transferase"/>
    <property type="match status" value="1"/>
</dbReference>
<comment type="similarity">
    <text evidence="9 15">Belongs to the L/F-transferase family.</text>
</comment>
<evidence type="ECO:0000256" key="12">
    <source>
        <dbReference type="ARBA" id="ARBA00077136"/>
    </source>
</evidence>
<gene>
    <name evidence="15" type="primary">aat</name>
    <name evidence="16" type="ORF">CIK83_07070</name>
</gene>
<dbReference type="InterPro" id="IPR004616">
    <property type="entry name" value="Leu/Phe-tRNA_Trfase"/>
</dbReference>
<evidence type="ECO:0000256" key="2">
    <source>
        <dbReference type="ARBA" id="ARBA00022490"/>
    </source>
</evidence>
<organism evidence="16 17">
    <name type="scientific">Vibrio casei</name>
    <dbReference type="NCBI Taxonomy" id="673372"/>
    <lineage>
        <taxon>Bacteria</taxon>
        <taxon>Pseudomonadati</taxon>
        <taxon>Pseudomonadota</taxon>
        <taxon>Gammaproteobacteria</taxon>
        <taxon>Vibrionales</taxon>
        <taxon>Vibrionaceae</taxon>
        <taxon>Vibrio</taxon>
    </lineage>
</organism>
<dbReference type="OrthoDB" id="9790282at2"/>
<dbReference type="Proteomes" id="UP000252479">
    <property type="component" value="Unassembled WGS sequence"/>
</dbReference>
<dbReference type="Gene3D" id="3.40.630.70">
    <property type="entry name" value="Leucyl/phenylalanyl-tRNA-protein transferase, C-terminal domain"/>
    <property type="match status" value="1"/>
</dbReference>
<evidence type="ECO:0000256" key="10">
    <source>
        <dbReference type="ARBA" id="ARBA00066767"/>
    </source>
</evidence>
<evidence type="ECO:0000256" key="14">
    <source>
        <dbReference type="ARBA" id="ARBA00083640"/>
    </source>
</evidence>
<dbReference type="InterPro" id="IPR016181">
    <property type="entry name" value="Acyl_CoA_acyltransferase"/>
</dbReference>
<comment type="subcellular location">
    <subcellularLocation>
        <location evidence="1 15">Cytoplasm</location>
    </subcellularLocation>
</comment>
<evidence type="ECO:0000256" key="5">
    <source>
        <dbReference type="ARBA" id="ARBA00050607"/>
    </source>
</evidence>
<dbReference type="PANTHER" id="PTHR30098">
    <property type="entry name" value="LEUCYL/PHENYLALANYL-TRNA--PROTEIN TRANSFERASE"/>
    <property type="match status" value="1"/>
</dbReference>
<name>A0A368LNH0_9VIBR</name>
<comment type="catalytic activity">
    <reaction evidence="5 15">
        <text>L-phenylalanyl-tRNA(Phe) + an N-terminal L-alpha-aminoacyl-[protein] = an N-terminal L-phenylalanyl-L-alpha-aminoacyl-[protein] + tRNA(Phe)</text>
        <dbReference type="Rhea" id="RHEA:43632"/>
        <dbReference type="Rhea" id="RHEA-COMP:9668"/>
        <dbReference type="Rhea" id="RHEA-COMP:9699"/>
        <dbReference type="Rhea" id="RHEA-COMP:10636"/>
        <dbReference type="Rhea" id="RHEA-COMP:10637"/>
        <dbReference type="ChEBI" id="CHEBI:78442"/>
        <dbReference type="ChEBI" id="CHEBI:78531"/>
        <dbReference type="ChEBI" id="CHEBI:78597"/>
        <dbReference type="ChEBI" id="CHEBI:83561"/>
        <dbReference type="EC" id="2.3.2.6"/>
    </reaction>
</comment>
<dbReference type="InterPro" id="IPR042203">
    <property type="entry name" value="Leu/Phe-tRNA_Trfase_C"/>
</dbReference>
<comment type="catalytic activity">
    <reaction evidence="6 15">
        <text>N-terminal L-arginyl-[protein] + L-leucyl-tRNA(Leu) = N-terminal L-leucyl-L-arginyl-[protein] + tRNA(Leu) + H(+)</text>
        <dbReference type="Rhea" id="RHEA:50416"/>
        <dbReference type="Rhea" id="RHEA-COMP:9613"/>
        <dbReference type="Rhea" id="RHEA-COMP:9622"/>
        <dbReference type="Rhea" id="RHEA-COMP:12672"/>
        <dbReference type="Rhea" id="RHEA-COMP:12673"/>
        <dbReference type="ChEBI" id="CHEBI:15378"/>
        <dbReference type="ChEBI" id="CHEBI:64719"/>
        <dbReference type="ChEBI" id="CHEBI:78442"/>
        <dbReference type="ChEBI" id="CHEBI:78494"/>
        <dbReference type="ChEBI" id="CHEBI:133044"/>
        <dbReference type="EC" id="2.3.2.6"/>
    </reaction>
</comment>
<evidence type="ECO:0000256" key="11">
    <source>
        <dbReference type="ARBA" id="ARBA00074372"/>
    </source>
</evidence>
<reference evidence="16 17" key="1">
    <citation type="journal article" date="2017" name="Elife">
        <title>Extensive horizontal gene transfer in cheese-associated bacteria.</title>
        <authorList>
            <person name="Bonham K.S."/>
            <person name="Wolfe B.E."/>
            <person name="Dutton R.J."/>
        </authorList>
    </citation>
    <scope>NUCLEOTIDE SEQUENCE [LARGE SCALE GENOMIC DNA]</scope>
    <source>
        <strain evidence="16 17">JB196</strain>
    </source>
</reference>
<evidence type="ECO:0000256" key="6">
    <source>
        <dbReference type="ARBA" id="ARBA00050652"/>
    </source>
</evidence>
<dbReference type="GO" id="GO:0008914">
    <property type="term" value="F:leucyl-tRNA--protein transferase activity"/>
    <property type="evidence" value="ECO:0007669"/>
    <property type="project" value="UniProtKB-UniRule"/>
</dbReference>
<dbReference type="InterPro" id="IPR042221">
    <property type="entry name" value="Leu/Phe-tRNA_Trfase_N"/>
</dbReference>
<dbReference type="HAMAP" id="MF_00688">
    <property type="entry name" value="Leu_Phe_trans"/>
    <property type="match status" value="1"/>
</dbReference>
<evidence type="ECO:0000256" key="1">
    <source>
        <dbReference type="ARBA" id="ARBA00004496"/>
    </source>
</evidence>
<dbReference type="RefSeq" id="WP_086958125.1">
    <property type="nucleotide sequence ID" value="NZ_AP018680.1"/>
</dbReference>
<dbReference type="Gene3D" id="3.30.70.3550">
    <property type="entry name" value="Leucyl/phenylalanyl-tRNA-protein transferase, N-terminal domain"/>
    <property type="match status" value="1"/>
</dbReference>
<dbReference type="EMBL" id="QPGL01000001">
    <property type="protein sequence ID" value="RCS73397.1"/>
    <property type="molecule type" value="Genomic_DNA"/>
</dbReference>
<comment type="catalytic activity">
    <reaction evidence="7 15">
        <text>N-terminal L-lysyl-[protein] + L-leucyl-tRNA(Leu) = N-terminal L-leucyl-L-lysyl-[protein] + tRNA(Leu) + H(+)</text>
        <dbReference type="Rhea" id="RHEA:12340"/>
        <dbReference type="Rhea" id="RHEA-COMP:9613"/>
        <dbReference type="Rhea" id="RHEA-COMP:9622"/>
        <dbReference type="Rhea" id="RHEA-COMP:12670"/>
        <dbReference type="Rhea" id="RHEA-COMP:12671"/>
        <dbReference type="ChEBI" id="CHEBI:15378"/>
        <dbReference type="ChEBI" id="CHEBI:65249"/>
        <dbReference type="ChEBI" id="CHEBI:78442"/>
        <dbReference type="ChEBI" id="CHEBI:78494"/>
        <dbReference type="ChEBI" id="CHEBI:133043"/>
        <dbReference type="EC" id="2.3.2.6"/>
    </reaction>
</comment>
<evidence type="ECO:0000256" key="15">
    <source>
        <dbReference type="HAMAP-Rule" id="MF_00688"/>
    </source>
</evidence>
<dbReference type="GeneID" id="303188677"/>
<keyword evidence="4 15" id="KW-0012">Acyltransferase</keyword>
<evidence type="ECO:0000256" key="7">
    <source>
        <dbReference type="ARBA" id="ARBA00051538"/>
    </source>
</evidence>
<keyword evidence="3 15" id="KW-0808">Transferase</keyword>
<evidence type="ECO:0000256" key="8">
    <source>
        <dbReference type="ARBA" id="ARBA00054043"/>
    </source>
</evidence>
<dbReference type="Pfam" id="PF03588">
    <property type="entry name" value="Leu_Phe_trans"/>
    <property type="match status" value="1"/>
</dbReference>
<protein>
    <recommendedName>
        <fullName evidence="11 15">Leucyl/phenylalanyl-tRNA--protein transferase</fullName>
        <ecNumber evidence="10 15">2.3.2.6</ecNumber>
    </recommendedName>
    <alternativeName>
        <fullName evidence="12 15">L/F-transferase</fullName>
    </alternativeName>
    <alternativeName>
        <fullName evidence="13 15">Leucyltransferase</fullName>
    </alternativeName>
    <alternativeName>
        <fullName evidence="14 15">Phenyalanyltransferase</fullName>
    </alternativeName>
</protein>
<evidence type="ECO:0000256" key="9">
    <source>
        <dbReference type="ARBA" id="ARBA00061535"/>
    </source>
</evidence>
<evidence type="ECO:0000256" key="3">
    <source>
        <dbReference type="ARBA" id="ARBA00022679"/>
    </source>
</evidence>
<dbReference type="SUPFAM" id="SSF55729">
    <property type="entry name" value="Acyl-CoA N-acyltransferases (Nat)"/>
    <property type="match status" value="1"/>
</dbReference>
<keyword evidence="2 15" id="KW-0963">Cytoplasm</keyword>
<proteinExistence type="inferred from homology"/>
<comment type="function">
    <text evidence="8 15">Functions in the N-end rule pathway of protein degradation where it conjugates Leu, Phe and, less efficiently, Met from aminoacyl-tRNAs to the N-termini of proteins containing an N-terminal arginine or lysine.</text>
</comment>
<evidence type="ECO:0000256" key="13">
    <source>
        <dbReference type="ARBA" id="ARBA00077165"/>
    </source>
</evidence>
<dbReference type="AlphaFoldDB" id="A0A368LNH0"/>
<keyword evidence="17" id="KW-1185">Reference proteome</keyword>
<comment type="caution">
    <text evidence="16">The sequence shown here is derived from an EMBL/GenBank/DDBJ whole genome shotgun (WGS) entry which is preliminary data.</text>
</comment>
<dbReference type="PANTHER" id="PTHR30098:SF2">
    <property type="entry name" value="LEUCYL_PHENYLALANYL-TRNA--PROTEIN TRANSFERASE"/>
    <property type="match status" value="1"/>
</dbReference>